<dbReference type="GO" id="GO:0019350">
    <property type="term" value="P:teichoic acid biosynthetic process"/>
    <property type="evidence" value="ECO:0007669"/>
    <property type="project" value="UniProtKB-KW"/>
</dbReference>
<dbReference type="AlphaFoldDB" id="A0A413XCE2"/>
<dbReference type="EMBL" id="WCTM01000002">
    <property type="protein sequence ID" value="KAB4245275.1"/>
    <property type="molecule type" value="Genomic_DNA"/>
</dbReference>
<name>A0A413XCE2_BACUN</name>
<evidence type="ECO:0000256" key="4">
    <source>
        <dbReference type="ARBA" id="ARBA00022679"/>
    </source>
</evidence>
<comment type="subcellular location">
    <subcellularLocation>
        <location evidence="1">Cell membrane</location>
        <topology evidence="1">Peripheral membrane protein</topology>
    </subcellularLocation>
</comment>
<dbReference type="Proteomes" id="UP000431575">
    <property type="component" value="Unassembled WGS sequence"/>
</dbReference>
<keyword evidence="7" id="KW-0812">Transmembrane</keyword>
<comment type="similarity">
    <text evidence="2">Belongs to the CDP-glycerol glycerophosphotransferase family.</text>
</comment>
<comment type="caution">
    <text evidence="9">The sequence shown here is derived from an EMBL/GenBank/DDBJ whole genome shotgun (WGS) entry which is preliminary data.</text>
</comment>
<dbReference type="Proteomes" id="UP000286114">
    <property type="component" value="Unassembled WGS sequence"/>
</dbReference>
<proteinExistence type="inferred from homology"/>
<keyword evidence="3" id="KW-1003">Cell membrane</keyword>
<feature type="transmembrane region" description="Helical" evidence="7">
    <location>
        <begin position="21"/>
        <end position="38"/>
    </location>
</feature>
<dbReference type="Gene3D" id="3.40.50.12580">
    <property type="match status" value="1"/>
</dbReference>
<dbReference type="SUPFAM" id="SSF53756">
    <property type="entry name" value="UDP-Glycosyltransferase/glycogen phosphorylase"/>
    <property type="match status" value="1"/>
</dbReference>
<evidence type="ECO:0000256" key="2">
    <source>
        <dbReference type="ARBA" id="ARBA00010488"/>
    </source>
</evidence>
<evidence type="ECO:0000256" key="5">
    <source>
        <dbReference type="ARBA" id="ARBA00022944"/>
    </source>
</evidence>
<dbReference type="Pfam" id="PF04464">
    <property type="entry name" value="Glyphos_transf"/>
    <property type="match status" value="1"/>
</dbReference>
<evidence type="ECO:0000256" key="7">
    <source>
        <dbReference type="SAM" id="Phobius"/>
    </source>
</evidence>
<evidence type="ECO:0008006" key="12">
    <source>
        <dbReference type="Google" id="ProtNLM"/>
    </source>
</evidence>
<dbReference type="PANTHER" id="PTHR37316">
    <property type="entry name" value="TEICHOIC ACID GLYCEROL-PHOSPHATE PRIMASE"/>
    <property type="match status" value="1"/>
</dbReference>
<organism evidence="9 10">
    <name type="scientific">Bacteroides uniformis</name>
    <dbReference type="NCBI Taxonomy" id="820"/>
    <lineage>
        <taxon>Bacteria</taxon>
        <taxon>Pseudomonadati</taxon>
        <taxon>Bacteroidota</taxon>
        <taxon>Bacteroidia</taxon>
        <taxon>Bacteroidales</taxon>
        <taxon>Bacteroidaceae</taxon>
        <taxon>Bacteroides</taxon>
    </lineage>
</organism>
<evidence type="ECO:0000256" key="6">
    <source>
        <dbReference type="ARBA" id="ARBA00023136"/>
    </source>
</evidence>
<dbReference type="InterPro" id="IPR007554">
    <property type="entry name" value="Glycerophosphate_synth"/>
</dbReference>
<accession>A0A413XCE2</accession>
<dbReference type="Gene3D" id="3.40.50.11820">
    <property type="match status" value="1"/>
</dbReference>
<sequence>MKNVINMDITTKIKRSKLLYYVYYYVMSGLVNLYKLFLKPDGKLMLFVCYGGRHYSDSTRVIYEAMLKDERFKDYIIYWAFKNPEKYPFIPNTVNVNSLKYFNIALRARVWVTNVIVERALNFKGINTYYMHTTHGVLCKLDGKDAIDSANFRTLSTFKWDCCFASSDIEKYVYAGMFGIPIGKMHVIGMPKNDILVHYTEDYRSELRKRIGIPEGKKAILYAPTFREEANFKEVFDVDVNLWKQNLGDDYVLLYRAHPVISSDTKQNNDFFIDVTNYEVVEDIMIASDLLVSDYSGIIFDYCIMDKPIFLWPYDYDKYNAIRGLYFDIRKELLYKEDQGELTKVIKEADFKKVVEEYVIPFKNKYETEYGNATSKALDLIYNNIQ</sequence>
<reference evidence="9 10" key="1">
    <citation type="submission" date="2018-08" db="EMBL/GenBank/DDBJ databases">
        <title>A genome reference for cultivated species of the human gut microbiota.</title>
        <authorList>
            <person name="Zou Y."/>
            <person name="Xue W."/>
            <person name="Luo G."/>
        </authorList>
    </citation>
    <scope>NUCLEOTIDE SEQUENCE [LARGE SCALE GENOMIC DNA]</scope>
    <source>
        <strain evidence="9 10">AM39-1</strain>
    </source>
</reference>
<keyword evidence="6 7" id="KW-0472">Membrane</keyword>
<evidence type="ECO:0000313" key="11">
    <source>
        <dbReference type="Proteomes" id="UP000431575"/>
    </source>
</evidence>
<dbReference type="InterPro" id="IPR043148">
    <property type="entry name" value="TagF_C"/>
</dbReference>
<keyword evidence="7" id="KW-1133">Transmembrane helix</keyword>
<evidence type="ECO:0000256" key="3">
    <source>
        <dbReference type="ARBA" id="ARBA00022475"/>
    </source>
</evidence>
<dbReference type="GO" id="GO:0047355">
    <property type="term" value="F:CDP-glycerol glycerophosphotransferase activity"/>
    <property type="evidence" value="ECO:0007669"/>
    <property type="project" value="InterPro"/>
</dbReference>
<dbReference type="InterPro" id="IPR043149">
    <property type="entry name" value="TagF_N"/>
</dbReference>
<keyword evidence="5" id="KW-0777">Teichoic acid biosynthesis</keyword>
<evidence type="ECO:0000313" key="8">
    <source>
        <dbReference type="EMBL" id="KAB4245275.1"/>
    </source>
</evidence>
<dbReference type="EMBL" id="QSHA01000004">
    <property type="protein sequence ID" value="RHB74800.1"/>
    <property type="molecule type" value="Genomic_DNA"/>
</dbReference>
<evidence type="ECO:0000313" key="10">
    <source>
        <dbReference type="Proteomes" id="UP000286114"/>
    </source>
</evidence>
<evidence type="ECO:0000313" key="9">
    <source>
        <dbReference type="EMBL" id="RHB74800.1"/>
    </source>
</evidence>
<dbReference type="GO" id="GO:0005886">
    <property type="term" value="C:plasma membrane"/>
    <property type="evidence" value="ECO:0007669"/>
    <property type="project" value="UniProtKB-SubCell"/>
</dbReference>
<evidence type="ECO:0000256" key="1">
    <source>
        <dbReference type="ARBA" id="ARBA00004202"/>
    </source>
</evidence>
<dbReference type="PANTHER" id="PTHR37316:SF3">
    <property type="entry name" value="TEICHOIC ACID GLYCEROL-PHOSPHATE TRANSFERASE"/>
    <property type="match status" value="1"/>
</dbReference>
<reference evidence="8 11" key="2">
    <citation type="journal article" date="2019" name="Nat. Med.">
        <title>A library of human gut bacterial isolates paired with longitudinal multiomics data enables mechanistic microbiome research.</title>
        <authorList>
            <person name="Poyet M."/>
            <person name="Groussin M."/>
            <person name="Gibbons S.M."/>
            <person name="Avila-Pacheco J."/>
            <person name="Jiang X."/>
            <person name="Kearney S.M."/>
            <person name="Perrotta A.R."/>
            <person name="Berdy B."/>
            <person name="Zhao S."/>
            <person name="Lieberman T.D."/>
            <person name="Swanson P.K."/>
            <person name="Smith M."/>
            <person name="Roesemann S."/>
            <person name="Alexander J.E."/>
            <person name="Rich S.A."/>
            <person name="Livny J."/>
            <person name="Vlamakis H."/>
            <person name="Clish C."/>
            <person name="Bullock K."/>
            <person name="Deik A."/>
            <person name="Scott J."/>
            <person name="Pierce K.A."/>
            <person name="Xavier R.J."/>
            <person name="Alm E.J."/>
        </authorList>
    </citation>
    <scope>NUCLEOTIDE SEQUENCE [LARGE SCALE GENOMIC DNA]</scope>
    <source>
        <strain evidence="8 11">BIOML-A6</strain>
    </source>
</reference>
<protein>
    <recommendedName>
        <fullName evidence="12">CDP-glycerol:poly(Glycerophosphate) glycerophosphotransferase</fullName>
    </recommendedName>
</protein>
<keyword evidence="4" id="KW-0808">Transferase</keyword>
<gene>
    <name evidence="9" type="ORF">DW873_07405</name>
    <name evidence="8" type="ORF">GAP41_03155</name>
</gene>
<dbReference type="InterPro" id="IPR051612">
    <property type="entry name" value="Teichoic_Acid_Biosynth"/>
</dbReference>